<sequence length="79" mass="8960">MIKKVMNHKGFWKSVVSLAVIFSAVFVLIKWAIDGFSATFFSERDPLKFIVGVLAAGLVYGFFVTFGKFKAKLKDQERH</sequence>
<dbReference type="AlphaFoldDB" id="A0A1G7C4R6"/>
<keyword evidence="3" id="KW-1185">Reference proteome</keyword>
<gene>
    <name evidence="2" type="ORF">SAMN05421855_101184</name>
</gene>
<reference evidence="2 3" key="1">
    <citation type="submission" date="2016-10" db="EMBL/GenBank/DDBJ databases">
        <authorList>
            <person name="de Groot N.N."/>
        </authorList>
    </citation>
    <scope>NUCLEOTIDE SEQUENCE [LARGE SCALE GENOMIC DNA]</scope>
    <source>
        <strain evidence="2 3">DSM 16195</strain>
    </source>
</reference>
<proteinExistence type="predicted"/>
<feature type="transmembrane region" description="Helical" evidence="1">
    <location>
        <begin position="12"/>
        <end position="33"/>
    </location>
</feature>
<dbReference type="STRING" id="227084.SAMN05421855_101184"/>
<dbReference type="EMBL" id="FNBA01000001">
    <property type="protein sequence ID" value="SDE34362.1"/>
    <property type="molecule type" value="Genomic_DNA"/>
</dbReference>
<keyword evidence="1" id="KW-0472">Membrane</keyword>
<evidence type="ECO:0000313" key="2">
    <source>
        <dbReference type="EMBL" id="SDE34362.1"/>
    </source>
</evidence>
<name>A0A1G7C4R6_9FLAO</name>
<evidence type="ECO:0000313" key="3">
    <source>
        <dbReference type="Proteomes" id="UP000199321"/>
    </source>
</evidence>
<evidence type="ECO:0000256" key="1">
    <source>
        <dbReference type="SAM" id="Phobius"/>
    </source>
</evidence>
<keyword evidence="1" id="KW-0812">Transmembrane</keyword>
<accession>A0A1G7C4R6</accession>
<protein>
    <submittedName>
        <fullName evidence="2">Uncharacterized protein</fullName>
    </submittedName>
</protein>
<dbReference type="OrthoDB" id="1450420at2"/>
<feature type="transmembrane region" description="Helical" evidence="1">
    <location>
        <begin position="49"/>
        <end position="69"/>
    </location>
</feature>
<dbReference type="RefSeq" id="WP_093139471.1">
    <property type="nucleotide sequence ID" value="NZ_BMWO01000001.1"/>
</dbReference>
<organism evidence="2 3">
    <name type="scientific">Ulvibacter litoralis</name>
    <dbReference type="NCBI Taxonomy" id="227084"/>
    <lineage>
        <taxon>Bacteria</taxon>
        <taxon>Pseudomonadati</taxon>
        <taxon>Bacteroidota</taxon>
        <taxon>Flavobacteriia</taxon>
        <taxon>Flavobacteriales</taxon>
        <taxon>Flavobacteriaceae</taxon>
        <taxon>Ulvibacter</taxon>
    </lineage>
</organism>
<keyword evidence="1" id="KW-1133">Transmembrane helix</keyword>
<dbReference type="Proteomes" id="UP000199321">
    <property type="component" value="Unassembled WGS sequence"/>
</dbReference>